<dbReference type="AlphaFoldDB" id="A0A024GBA7"/>
<organism evidence="1 2">
    <name type="scientific">Albugo candida</name>
    <dbReference type="NCBI Taxonomy" id="65357"/>
    <lineage>
        <taxon>Eukaryota</taxon>
        <taxon>Sar</taxon>
        <taxon>Stramenopiles</taxon>
        <taxon>Oomycota</taxon>
        <taxon>Peronosporomycetes</taxon>
        <taxon>Albuginales</taxon>
        <taxon>Albuginaceae</taxon>
        <taxon>Albugo</taxon>
    </lineage>
</organism>
<protein>
    <submittedName>
        <fullName evidence="1">Uncharacterized protein</fullName>
    </submittedName>
</protein>
<keyword evidence="2" id="KW-1185">Reference proteome</keyword>
<evidence type="ECO:0000313" key="2">
    <source>
        <dbReference type="Proteomes" id="UP000053237"/>
    </source>
</evidence>
<dbReference type="InParanoid" id="A0A024GBA7"/>
<accession>A0A024GBA7</accession>
<reference evidence="1 2" key="1">
    <citation type="submission" date="2012-05" db="EMBL/GenBank/DDBJ databases">
        <title>Recombination and specialization in a pathogen metapopulation.</title>
        <authorList>
            <person name="Gardiner A."/>
            <person name="Kemen E."/>
            <person name="Schultz-Larsen T."/>
            <person name="MacLean D."/>
            <person name="Van Oosterhout C."/>
            <person name="Jones J.D.G."/>
        </authorList>
    </citation>
    <scope>NUCLEOTIDE SEQUENCE [LARGE SCALE GENOMIC DNA]</scope>
    <source>
        <strain evidence="1 2">Ac Nc2</strain>
    </source>
</reference>
<dbReference type="Proteomes" id="UP000053237">
    <property type="component" value="Unassembled WGS sequence"/>
</dbReference>
<gene>
    <name evidence="1" type="ORF">BN9_047080</name>
</gene>
<name>A0A024GBA7_9STRA</name>
<proteinExistence type="predicted"/>
<evidence type="ECO:0000313" key="1">
    <source>
        <dbReference type="EMBL" id="CCI43924.1"/>
    </source>
</evidence>
<sequence>MIQRHRKGRGQRDRTTRIESIERSISQVGRLVSDPLQRIRSPQFAHAQRIDIPGKHSLAAYVHLRSRAQLYGAWNQCAELLLRSSTGTEPCFPLRLHQLSTISSDLLLGIGAFDRVV</sequence>
<comment type="caution">
    <text evidence="1">The sequence shown here is derived from an EMBL/GenBank/DDBJ whole genome shotgun (WGS) entry which is preliminary data.</text>
</comment>
<dbReference type="EMBL" id="CAIX01000058">
    <property type="protein sequence ID" value="CCI43924.1"/>
    <property type="molecule type" value="Genomic_DNA"/>
</dbReference>